<sequence>MQDCRTMDPRYSAQDALQCGLCEAAATTMYCDICRVNLCKACVGEHLSDTSTYHKVVPFEQRESTTKCPKHSTKVCELYCKHCNAPICALCVASGHHDRHKKEDIASVLAHQKEIVKKDLEELETLLNTKYQNAALNILVQKEDVRTYSLELTSALKKREEALYEEISCIIQSMQSEVDEMGSKHLSFISEQESKINQTITEIEQNIAEMKRLIESDNVYFVFSYKSKNEEFRELPAPLQVSLPTFTPYEINREQICQQIGSLSKLSITTEKNGGGQRKPSRVLPPPPPTRPRPIIGEPRILTEIKTQYGMSNALSSVAGLSDSKLWTSGSDKIVRLYNLQGELLKSVLTKSGNWPGDVAVTPSGEMVYTDPRDSSVYIVKKKKIKLLIRLHGWKPLQVCATSSGELLVSMTSDDNKQTKVVRYSESTEKQAIQLDDEGQPLYSSTPTNDSKHLAENTNLDICVADREAGAVVVVSAAGKLCFRYTGTPSSDKESFNPVGLATDSKGRILTTDHWNNCIHILSQDGHFLYSIDNCRLHGPWGICVDSKNNLFVAEYYTGKVKKIQYYK</sequence>
<dbReference type="GO" id="GO:0008270">
    <property type="term" value="F:zinc ion binding"/>
    <property type="evidence" value="ECO:0007669"/>
    <property type="project" value="UniProtKB-KW"/>
</dbReference>
<dbReference type="Gene3D" id="2.120.10.30">
    <property type="entry name" value="TolB, C-terminal domain"/>
    <property type="match status" value="1"/>
</dbReference>
<gene>
    <name evidence="7" type="primary">LOC111108136</name>
</gene>
<keyword evidence="2" id="KW-0863">Zinc-finger</keyword>
<feature type="compositionally biased region" description="Pro residues" evidence="4">
    <location>
        <begin position="283"/>
        <end position="292"/>
    </location>
</feature>
<dbReference type="Gene3D" id="3.30.160.60">
    <property type="entry name" value="Classic Zinc Finger"/>
    <property type="match status" value="1"/>
</dbReference>
<dbReference type="PROSITE" id="PS50119">
    <property type="entry name" value="ZF_BBOX"/>
    <property type="match status" value="2"/>
</dbReference>
<dbReference type="Pfam" id="PF01436">
    <property type="entry name" value="NHL"/>
    <property type="match status" value="1"/>
</dbReference>
<dbReference type="InterPro" id="IPR001258">
    <property type="entry name" value="NHL_repeat"/>
</dbReference>
<evidence type="ECO:0000256" key="4">
    <source>
        <dbReference type="SAM" id="MobiDB-lite"/>
    </source>
</evidence>
<dbReference type="SUPFAM" id="SSF101898">
    <property type="entry name" value="NHL repeat"/>
    <property type="match status" value="1"/>
</dbReference>
<dbReference type="GO" id="GO:0061630">
    <property type="term" value="F:ubiquitin protein ligase activity"/>
    <property type="evidence" value="ECO:0007669"/>
    <property type="project" value="TreeGrafter"/>
</dbReference>
<dbReference type="Gene3D" id="2.130.10.10">
    <property type="entry name" value="YVTN repeat-like/Quinoprotein amine dehydrogenase"/>
    <property type="match status" value="1"/>
</dbReference>
<keyword evidence="2" id="KW-0479">Metal-binding</keyword>
<dbReference type="PANTHER" id="PTHR25462">
    <property type="entry name" value="BONUS, ISOFORM C-RELATED"/>
    <property type="match status" value="1"/>
</dbReference>
<keyword evidence="2" id="KW-0862">Zinc</keyword>
<name>A0A8B8B7Q1_CRAVI</name>
<proteinExistence type="predicted"/>
<feature type="domain" description="B box-type" evidence="5">
    <location>
        <begin position="14"/>
        <end position="59"/>
    </location>
</feature>
<evidence type="ECO:0000256" key="1">
    <source>
        <dbReference type="ARBA" id="ARBA00022737"/>
    </source>
</evidence>
<keyword evidence="1" id="KW-0677">Repeat</keyword>
<evidence type="ECO:0000313" key="6">
    <source>
        <dbReference type="Proteomes" id="UP000694844"/>
    </source>
</evidence>
<dbReference type="InterPro" id="IPR047153">
    <property type="entry name" value="TRIM45/56/19-like"/>
</dbReference>
<reference evidence="7" key="1">
    <citation type="submission" date="2025-08" db="UniProtKB">
        <authorList>
            <consortium name="RefSeq"/>
        </authorList>
    </citation>
    <scope>IDENTIFICATION</scope>
    <source>
        <tissue evidence="7">Whole sample</tissue>
    </source>
</reference>
<dbReference type="OrthoDB" id="153872at2759"/>
<dbReference type="SUPFAM" id="SSF57845">
    <property type="entry name" value="B-box zinc-binding domain"/>
    <property type="match status" value="1"/>
</dbReference>
<feature type="repeat" description="NHL" evidence="3">
    <location>
        <begin position="539"/>
        <end position="567"/>
    </location>
</feature>
<evidence type="ECO:0000256" key="2">
    <source>
        <dbReference type="PROSITE-ProRule" id="PRU00024"/>
    </source>
</evidence>
<dbReference type="Pfam" id="PF00643">
    <property type="entry name" value="zf-B_box"/>
    <property type="match status" value="1"/>
</dbReference>
<dbReference type="RefSeq" id="XP_022299447.1">
    <property type="nucleotide sequence ID" value="XM_022443739.1"/>
</dbReference>
<keyword evidence="6" id="KW-1185">Reference proteome</keyword>
<dbReference type="PANTHER" id="PTHR25462:SF296">
    <property type="entry name" value="MEIOTIC P26, ISOFORM F"/>
    <property type="match status" value="1"/>
</dbReference>
<feature type="domain" description="B box-type" evidence="5">
    <location>
        <begin position="63"/>
        <end position="108"/>
    </location>
</feature>
<dbReference type="SMART" id="SM00336">
    <property type="entry name" value="BBOX"/>
    <property type="match status" value="2"/>
</dbReference>
<evidence type="ECO:0000259" key="5">
    <source>
        <dbReference type="PROSITE" id="PS50119"/>
    </source>
</evidence>
<dbReference type="KEGG" id="cvn:111108136"/>
<dbReference type="InterPro" id="IPR000315">
    <property type="entry name" value="Znf_B-box"/>
</dbReference>
<feature type="repeat" description="NHL" evidence="3">
    <location>
        <begin position="483"/>
        <end position="525"/>
    </location>
</feature>
<feature type="region of interest" description="Disordered" evidence="4">
    <location>
        <begin position="269"/>
        <end position="295"/>
    </location>
</feature>
<dbReference type="InterPro" id="IPR011042">
    <property type="entry name" value="6-blade_b-propeller_TolB-like"/>
</dbReference>
<evidence type="ECO:0000313" key="7">
    <source>
        <dbReference type="RefSeq" id="XP_022299447.1"/>
    </source>
</evidence>
<protein>
    <submittedName>
        <fullName evidence="7">Uncharacterized protein LOC111108136 isoform X1</fullName>
    </submittedName>
</protein>
<dbReference type="AlphaFoldDB" id="A0A8B8B7Q1"/>
<evidence type="ECO:0000256" key="3">
    <source>
        <dbReference type="PROSITE-ProRule" id="PRU00504"/>
    </source>
</evidence>
<dbReference type="CDD" id="cd19756">
    <property type="entry name" value="Bbox2"/>
    <property type="match status" value="1"/>
</dbReference>
<organism evidence="6 7">
    <name type="scientific">Crassostrea virginica</name>
    <name type="common">Eastern oyster</name>
    <dbReference type="NCBI Taxonomy" id="6565"/>
    <lineage>
        <taxon>Eukaryota</taxon>
        <taxon>Metazoa</taxon>
        <taxon>Spiralia</taxon>
        <taxon>Lophotrochozoa</taxon>
        <taxon>Mollusca</taxon>
        <taxon>Bivalvia</taxon>
        <taxon>Autobranchia</taxon>
        <taxon>Pteriomorphia</taxon>
        <taxon>Ostreida</taxon>
        <taxon>Ostreoidea</taxon>
        <taxon>Ostreidae</taxon>
        <taxon>Crassostrea</taxon>
    </lineage>
</organism>
<dbReference type="InterPro" id="IPR015943">
    <property type="entry name" value="WD40/YVTN_repeat-like_dom_sf"/>
</dbReference>
<dbReference type="PROSITE" id="PS51125">
    <property type="entry name" value="NHL"/>
    <property type="match status" value="2"/>
</dbReference>
<dbReference type="GeneID" id="111108136"/>
<dbReference type="Proteomes" id="UP000694844">
    <property type="component" value="Chromosome 8"/>
</dbReference>
<accession>A0A8B8B7Q1</accession>